<evidence type="ECO:0000313" key="1">
    <source>
        <dbReference type="EMBL" id="KAJ2981890.1"/>
    </source>
</evidence>
<keyword evidence="2" id="KW-1185">Reference proteome</keyword>
<protein>
    <submittedName>
        <fullName evidence="1">Uncharacterized protein</fullName>
    </submittedName>
</protein>
<name>A0ACC1NRD2_9PEZI</name>
<evidence type="ECO:0000313" key="2">
    <source>
        <dbReference type="Proteomes" id="UP001143856"/>
    </source>
</evidence>
<dbReference type="Proteomes" id="UP001143856">
    <property type="component" value="Unassembled WGS sequence"/>
</dbReference>
<sequence>MAPKSDFGSKRKLPSRSKDSNSKKPKYEKRPPPPPADEEDSISDDDDSGRFSDNDEEGGAPLNGKKAQKNGDGPTQRKDKDEQAEKAFERGQTSRESHQKQKQLAQDRKANKPLADELTRAKKLWERLRRKSHVPKEERDKLVEELFAITTGRMKEFVLKHDAVRVVQTAIKYSTPERRKMIAKELQGTYALLAESRYAKFLIGKLIVEGDNEVRDLIVPEFYGRVRKMINHPEASWILDDIYRGVASKEQKAILLREWYGPDTFLFRGTGEGEEAPTAELSVILEKEPGKRGPIMKYLLDLTNQLIQKKMTGFTMLHDAMYQYYTNVKVGSEEAKEYVEMIKEDENGDLLKNMGFTKYGARLVCLLLAHGTAKDRKQILRTYKDTFQLMSTDPHGHLIILTAYDTIDDTVLTSKSIIQELLGKSEQNEASNIVALANDPNARLTIRYLLEGASKVLFDGSRVGDLQLLEQIWEIRKTTSKKEPETRRKELVAVLSPSLLAAIASSPEDLVATSFGCQLVTEALISCTGDKSEALKAVGSTAGGDPDAEPEKGEEESEIVADFPSPPHISKFPHGGRMFKTLISGGHFDKASRKVIPCDPPLRFADILYPVIKEHIMSWATGPSSFVVLNLLEADDFSHAGELRKTLKKHKKQLEKAATEETPEQKAARESAKTNGEAEKTAKKGKKAGPKEKPVGNMATYPLPSSYRLPQAMYPGDINMASVSLLPTRHQNIQMEGCPIHLTFYHCGNFRGCCPVDPCSFQKFTDPCDAAIAALEGQGDGSNDDDDGHDGGDDEVTSTARHTPSLSSSTRTSRTSTTDNPGTFTSSRNDNTSSSANPSPTSSVEASTTVNDITLTFSMHFLVPGSPCDAGHPGGQGRRLS</sequence>
<reference evidence="1" key="1">
    <citation type="submission" date="2022-10" db="EMBL/GenBank/DDBJ databases">
        <title>Genome Sequence of Xylaria curta.</title>
        <authorList>
            <person name="Buettner E."/>
        </authorList>
    </citation>
    <scope>NUCLEOTIDE SEQUENCE</scope>
    <source>
        <strain evidence="1">Babe10</strain>
    </source>
</reference>
<dbReference type="EMBL" id="JAPDGR010001512">
    <property type="protein sequence ID" value="KAJ2981890.1"/>
    <property type="molecule type" value="Genomic_DNA"/>
</dbReference>
<comment type="caution">
    <text evidence="1">The sequence shown here is derived from an EMBL/GenBank/DDBJ whole genome shotgun (WGS) entry which is preliminary data.</text>
</comment>
<proteinExistence type="predicted"/>
<gene>
    <name evidence="1" type="ORF">NUW58_g6572</name>
</gene>
<organism evidence="1 2">
    <name type="scientific">Xylaria curta</name>
    <dbReference type="NCBI Taxonomy" id="42375"/>
    <lineage>
        <taxon>Eukaryota</taxon>
        <taxon>Fungi</taxon>
        <taxon>Dikarya</taxon>
        <taxon>Ascomycota</taxon>
        <taxon>Pezizomycotina</taxon>
        <taxon>Sordariomycetes</taxon>
        <taxon>Xylariomycetidae</taxon>
        <taxon>Xylariales</taxon>
        <taxon>Xylariaceae</taxon>
        <taxon>Xylaria</taxon>
    </lineage>
</organism>
<accession>A0ACC1NRD2</accession>